<dbReference type="InterPro" id="IPR029030">
    <property type="entry name" value="Caspase-like_dom_sf"/>
</dbReference>
<dbReference type="InterPro" id="IPR011600">
    <property type="entry name" value="Pept_C14_caspase"/>
</dbReference>
<dbReference type="KEGG" id="cwa:CwatDRAFT_2570"/>
<accession>Q4BZV5</accession>
<dbReference type="GO" id="GO:0006508">
    <property type="term" value="P:proteolysis"/>
    <property type="evidence" value="ECO:0007669"/>
    <property type="project" value="InterPro"/>
</dbReference>
<dbReference type="Proteomes" id="UP000003922">
    <property type="component" value="Unassembled WGS sequence"/>
</dbReference>
<sequence>MTRQWEALIVGIEEYPSFTTLDNLIVATKDAEDVAQQLENYGYETFRIQRLPQQPHKKGSKPNVSSWGIKVEDLKEKIKNLFNPRSLQETPDLALFYFSGHGWRKIVDNKEDTFFSN</sequence>
<dbReference type="Gene3D" id="3.40.50.1460">
    <property type="match status" value="1"/>
</dbReference>
<dbReference type="EMBL" id="AADV02000070">
    <property type="protein sequence ID" value="EAM49442.1"/>
    <property type="molecule type" value="Genomic_DNA"/>
</dbReference>
<comment type="caution">
    <text evidence="2">The sequence shown here is derived from an EMBL/GenBank/DDBJ whole genome shotgun (WGS) entry which is preliminary data.</text>
</comment>
<evidence type="ECO:0000259" key="1">
    <source>
        <dbReference type="Pfam" id="PF00656"/>
    </source>
</evidence>
<reference evidence="2" key="2">
    <citation type="submission" date="2005-06" db="EMBL/GenBank/DDBJ databases">
        <title>Sequencing of the draft genome and assembly of Crocosphaera watsonii WH 8501.</title>
        <authorList>
            <consortium name="US DOE Joint Genome Institute (JGI-PGF)"/>
            <person name="Copeland A."/>
            <person name="Lucas S."/>
            <person name="Lapidus A."/>
            <person name="Barry K."/>
            <person name="Detter C."/>
            <person name="Glavina T."/>
            <person name="Hammon N."/>
            <person name="Israni S."/>
            <person name="Pitluck S."/>
            <person name="Richardson P."/>
        </authorList>
    </citation>
    <scope>NUCLEOTIDE SEQUENCE [LARGE SCALE GENOMIC DNA]</scope>
    <source>
        <strain evidence="2">WH 8501</strain>
    </source>
</reference>
<keyword evidence="3" id="KW-1185">Reference proteome</keyword>
<protein>
    <recommendedName>
        <fullName evidence="1">Peptidase C14 caspase domain-containing protein</fullName>
    </recommendedName>
</protein>
<dbReference type="AlphaFoldDB" id="Q4BZV5"/>
<dbReference type="Pfam" id="PF00656">
    <property type="entry name" value="Peptidase_C14"/>
    <property type="match status" value="1"/>
</dbReference>
<reference evidence="2" key="3">
    <citation type="submission" date="2016-12" db="EMBL/GenBank/DDBJ databases">
        <title>Annotation of the draft genome assembly of Crocosphaera watsonii WH 8501.</title>
        <authorList>
            <consortium name="US DOE Joint Genome Institute (JGI-ORNL)"/>
            <person name="Larimer F."/>
            <person name="Land M."/>
        </authorList>
    </citation>
    <scope>NUCLEOTIDE SEQUENCE</scope>
    <source>
        <strain evidence="2">WH 8501</strain>
    </source>
</reference>
<reference evidence="2" key="1">
    <citation type="submission" date="2004-02" db="EMBL/GenBank/DDBJ databases">
        <authorList>
            <consortium name="DOE Joint Genome Institute"/>
        </authorList>
    </citation>
    <scope>NUCLEOTIDE SEQUENCE [LARGE SCALE GENOMIC DNA]</scope>
    <source>
        <strain evidence="2">WH 8501</strain>
    </source>
</reference>
<name>Q4BZV5_CROWT</name>
<gene>
    <name evidence="2" type="ORF">CwatDRAFT_2570</name>
</gene>
<feature type="domain" description="Peptidase C14 caspase" evidence="1">
    <location>
        <begin position="7"/>
        <end position="104"/>
    </location>
</feature>
<dbReference type="OrthoDB" id="414840at2"/>
<evidence type="ECO:0000313" key="2">
    <source>
        <dbReference type="EMBL" id="EAM49442.1"/>
    </source>
</evidence>
<dbReference type="RefSeq" id="WP_007306843.1">
    <property type="nucleotide sequence ID" value="NZ_AADV02000070.1"/>
</dbReference>
<organism evidence="2 3">
    <name type="scientific">Crocosphaera watsonii WH 8501</name>
    <dbReference type="NCBI Taxonomy" id="165597"/>
    <lineage>
        <taxon>Bacteria</taxon>
        <taxon>Bacillati</taxon>
        <taxon>Cyanobacteriota</taxon>
        <taxon>Cyanophyceae</taxon>
        <taxon>Oscillatoriophycideae</taxon>
        <taxon>Chroococcales</taxon>
        <taxon>Aphanothecaceae</taxon>
        <taxon>Crocosphaera</taxon>
    </lineage>
</organism>
<evidence type="ECO:0000313" key="3">
    <source>
        <dbReference type="Proteomes" id="UP000003922"/>
    </source>
</evidence>
<dbReference type="GO" id="GO:0004197">
    <property type="term" value="F:cysteine-type endopeptidase activity"/>
    <property type="evidence" value="ECO:0007669"/>
    <property type="project" value="InterPro"/>
</dbReference>
<proteinExistence type="predicted"/>
<dbReference type="SUPFAM" id="SSF52129">
    <property type="entry name" value="Caspase-like"/>
    <property type="match status" value="1"/>
</dbReference>